<dbReference type="InterPro" id="IPR006917">
    <property type="entry name" value="SOUL_heme-bd"/>
</dbReference>
<protein>
    <submittedName>
        <fullName evidence="2">Uncharacterized protein</fullName>
    </submittedName>
</protein>
<dbReference type="SUPFAM" id="SSF55136">
    <property type="entry name" value="Probable bacterial effector-binding domain"/>
    <property type="match status" value="1"/>
</dbReference>
<gene>
    <name evidence="2" type="ORF">OFUS_LOCUS14283</name>
</gene>
<comment type="similarity">
    <text evidence="1">Belongs to the HEBP family.</text>
</comment>
<organism evidence="2 3">
    <name type="scientific">Owenia fusiformis</name>
    <name type="common">Polychaete worm</name>
    <dbReference type="NCBI Taxonomy" id="6347"/>
    <lineage>
        <taxon>Eukaryota</taxon>
        <taxon>Metazoa</taxon>
        <taxon>Spiralia</taxon>
        <taxon>Lophotrochozoa</taxon>
        <taxon>Annelida</taxon>
        <taxon>Polychaeta</taxon>
        <taxon>Sedentaria</taxon>
        <taxon>Canalipalpata</taxon>
        <taxon>Sabellida</taxon>
        <taxon>Oweniida</taxon>
        <taxon>Oweniidae</taxon>
        <taxon>Owenia</taxon>
    </lineage>
</organism>
<dbReference type="FunFam" id="3.20.80.10:FF:000002">
    <property type="entry name" value="Heme-binding protein 2"/>
    <property type="match status" value="1"/>
</dbReference>
<dbReference type="Proteomes" id="UP000749559">
    <property type="component" value="Unassembled WGS sequence"/>
</dbReference>
<sequence>MYILALVTLMAASAVMADVPAFCNGYDCPRFKVLREMPDYEVREYEESRWVGTDVSGASFRQAGRSGFWRLFRYISGNNVANAKIPMTCPVLRTIFPKEVAGSEGKYTTLFFQPLNLQEIGGPAPSDPDVYLQVVPKVVMYVRSFGGYASEDDYLNEADILAASINNSSAYINDEYYAAGYDSPFKFWNRHNEILFKARDSQKD</sequence>
<dbReference type="EMBL" id="CAIIXF020000007">
    <property type="protein sequence ID" value="CAH1788823.1"/>
    <property type="molecule type" value="Genomic_DNA"/>
</dbReference>
<evidence type="ECO:0000313" key="2">
    <source>
        <dbReference type="EMBL" id="CAH1788823.1"/>
    </source>
</evidence>
<dbReference type="Pfam" id="PF04832">
    <property type="entry name" value="SOUL"/>
    <property type="match status" value="1"/>
</dbReference>
<evidence type="ECO:0000256" key="1">
    <source>
        <dbReference type="ARBA" id="ARBA00009817"/>
    </source>
</evidence>
<dbReference type="Gene3D" id="3.20.80.10">
    <property type="entry name" value="Regulatory factor, effector binding domain"/>
    <property type="match status" value="1"/>
</dbReference>
<dbReference type="InterPro" id="IPR011256">
    <property type="entry name" value="Reg_factor_effector_dom_sf"/>
</dbReference>
<dbReference type="AlphaFoldDB" id="A0A8J1UFE3"/>
<reference evidence="2" key="1">
    <citation type="submission" date="2022-03" db="EMBL/GenBank/DDBJ databases">
        <authorList>
            <person name="Martin C."/>
        </authorList>
    </citation>
    <scope>NUCLEOTIDE SEQUENCE</scope>
</reference>
<name>A0A8J1UFE3_OWEFU</name>
<evidence type="ECO:0000313" key="3">
    <source>
        <dbReference type="Proteomes" id="UP000749559"/>
    </source>
</evidence>
<comment type="caution">
    <text evidence="2">The sequence shown here is derived from an EMBL/GenBank/DDBJ whole genome shotgun (WGS) entry which is preliminary data.</text>
</comment>
<dbReference type="PANTHER" id="PTHR11220:SF1">
    <property type="entry name" value="HEME-BINDING PROTEIN 2"/>
    <property type="match status" value="1"/>
</dbReference>
<proteinExistence type="inferred from homology"/>
<dbReference type="PANTHER" id="PTHR11220">
    <property type="entry name" value="HEME-BINDING PROTEIN-RELATED"/>
    <property type="match status" value="1"/>
</dbReference>
<keyword evidence="3" id="KW-1185">Reference proteome</keyword>
<dbReference type="OrthoDB" id="6424451at2759"/>
<accession>A0A8J1UFE3</accession>